<evidence type="ECO:0000256" key="1">
    <source>
        <dbReference type="SAM" id="MobiDB-lite"/>
    </source>
</evidence>
<organism evidence="2 3">
    <name type="scientific">Oryza glaberrima</name>
    <name type="common">African rice</name>
    <dbReference type="NCBI Taxonomy" id="4538"/>
    <lineage>
        <taxon>Eukaryota</taxon>
        <taxon>Viridiplantae</taxon>
        <taxon>Streptophyta</taxon>
        <taxon>Embryophyta</taxon>
        <taxon>Tracheophyta</taxon>
        <taxon>Spermatophyta</taxon>
        <taxon>Magnoliopsida</taxon>
        <taxon>Liliopsida</taxon>
        <taxon>Poales</taxon>
        <taxon>Poaceae</taxon>
        <taxon>BOP clade</taxon>
        <taxon>Oryzoideae</taxon>
        <taxon>Oryzeae</taxon>
        <taxon>Oryzinae</taxon>
        <taxon>Oryza</taxon>
    </lineage>
</organism>
<proteinExistence type="predicted"/>
<feature type="compositionally biased region" description="Polar residues" evidence="1">
    <location>
        <begin position="140"/>
        <end position="158"/>
    </location>
</feature>
<dbReference type="Proteomes" id="UP000007306">
    <property type="component" value="Chromosome 3"/>
</dbReference>
<feature type="region of interest" description="Disordered" evidence="1">
    <location>
        <begin position="34"/>
        <end position="75"/>
    </location>
</feature>
<dbReference type="HOGENOM" id="CLU_1099967_0_0_1"/>
<feature type="region of interest" description="Disordered" evidence="1">
    <location>
        <begin position="115"/>
        <end position="160"/>
    </location>
</feature>
<keyword evidence="3" id="KW-1185">Reference proteome</keyword>
<evidence type="ECO:0000313" key="2">
    <source>
        <dbReference type="EnsemblPlants" id="ORGLA03G0241600.1"/>
    </source>
</evidence>
<evidence type="ECO:0000313" key="3">
    <source>
        <dbReference type="Proteomes" id="UP000007306"/>
    </source>
</evidence>
<sequence length="253" mass="27103">MAMSSSSFPTATATATASFPNWVMLERFVFRRDDDKSFPDDSKATLRASGSGSHKTPLPSPSVSPTLRRSPTCTCSGHRARIRRRWWHATSWPPTATSFSYASATSSSALFRLARRTTSSSPRPATTQFPRRYSKPSPHVPTSQKGGNPSHVPTSQKAASPRLMLRATATCSIHWSFDPSASCAKAKSLPSPSCRSSETSMLMSKPDCACSARPYPPKVKMEMEAGGGISWSCQSCTAAAKSTGTSSTGPLTL</sequence>
<feature type="compositionally biased region" description="Low complexity" evidence="1">
    <location>
        <begin position="61"/>
        <end position="72"/>
    </location>
</feature>
<name>I1PDH0_ORYGL</name>
<feature type="compositionally biased region" description="Basic and acidic residues" evidence="1">
    <location>
        <begin position="34"/>
        <end position="44"/>
    </location>
</feature>
<protein>
    <submittedName>
        <fullName evidence="2">Uncharacterized protein</fullName>
    </submittedName>
</protein>
<accession>I1PDH0</accession>
<reference evidence="2 3" key="2">
    <citation type="submission" date="2018-04" db="EMBL/GenBank/DDBJ databases">
        <title>OglaRS2 (Oryza glaberrima Reference Sequence Version 2).</title>
        <authorList>
            <person name="Zhang J."/>
            <person name="Kudrna D."/>
            <person name="Lee S."/>
            <person name="Talag J."/>
            <person name="Rajasekar S."/>
            <person name="Wing R.A."/>
        </authorList>
    </citation>
    <scope>NUCLEOTIDE SEQUENCE [LARGE SCALE GENOMIC DNA]</scope>
    <source>
        <strain evidence="2 3">cv. IRGC 96717</strain>
    </source>
</reference>
<dbReference type="EnsemblPlants" id="ORGLA03G0241600.1">
    <property type="protein sequence ID" value="ORGLA03G0241600.1"/>
    <property type="gene ID" value="ORGLA03G0241600"/>
</dbReference>
<reference evidence="2" key="1">
    <citation type="submission" date="2015-06" db="UniProtKB">
        <authorList>
            <consortium name="EnsemblPlants"/>
        </authorList>
    </citation>
    <scope>IDENTIFICATION</scope>
</reference>
<dbReference type="Gramene" id="ORGLA03G0241600.1">
    <property type="protein sequence ID" value="ORGLA03G0241600.1"/>
    <property type="gene ID" value="ORGLA03G0241600"/>
</dbReference>
<dbReference type="AlphaFoldDB" id="I1PDH0"/>
<feature type="compositionally biased region" description="Low complexity" evidence="1">
    <location>
        <begin position="116"/>
        <end position="127"/>
    </location>
</feature>